<dbReference type="Pfam" id="PF01805">
    <property type="entry name" value="Surp"/>
    <property type="match status" value="3"/>
</dbReference>
<accession>A0A4P9YMY6</accession>
<keyword evidence="4" id="KW-0677">Repeat</keyword>
<reference evidence="9" key="1">
    <citation type="journal article" date="2018" name="Nat. Microbiol.">
        <title>Leveraging single-cell genomics to expand the fungal tree of life.</title>
        <authorList>
            <person name="Ahrendt S.R."/>
            <person name="Quandt C.A."/>
            <person name="Ciobanu D."/>
            <person name="Clum A."/>
            <person name="Salamov A."/>
            <person name="Andreopoulos B."/>
            <person name="Cheng J.F."/>
            <person name="Woyke T."/>
            <person name="Pelin A."/>
            <person name="Henrissat B."/>
            <person name="Reynolds N.K."/>
            <person name="Benny G.L."/>
            <person name="Smith M.E."/>
            <person name="James T.Y."/>
            <person name="Grigoriev I.V."/>
        </authorList>
    </citation>
    <scope>NUCLEOTIDE SEQUENCE [LARGE SCALE GENOMIC DNA]</scope>
    <source>
        <strain evidence="9">CSF55</strain>
    </source>
</reference>
<dbReference type="GO" id="GO:0045292">
    <property type="term" value="P:mRNA cis splicing, via spliceosome"/>
    <property type="evidence" value="ECO:0007669"/>
    <property type="project" value="InterPro"/>
</dbReference>
<dbReference type="GO" id="GO:0071013">
    <property type="term" value="C:catalytic step 2 spliceosome"/>
    <property type="evidence" value="ECO:0007669"/>
    <property type="project" value="TreeGrafter"/>
</dbReference>
<evidence type="ECO:0000313" key="8">
    <source>
        <dbReference type="EMBL" id="RKP21077.1"/>
    </source>
</evidence>
<sequence>MTVIPPKEIKGTQLFIILRDVIEKTANFIAKMGLETQERIRRDEAENPRFAFLKANDQYHAYYREKLKELGITIDTEYVKDVIYPPVELRLIIDKTAGFVVKNGAEFQERIRENEKGNPRFSFLNPMDPYHLYYTYKLQEISEGRVLLKPIEEDVLVQKNNKATNKQNAAPPEPEKFQFYFEHPPVDVIKLTALFVARNGRQFMTMVSQREAKNFQFDFLKPQHSLFPFFNALIEQYTKVLIPSKDMKDKLEKDANDKFNALDRIMGRLEYELYTEEQRKMEEEQRAREEEMYNQIDWNDFVIVQTIDFKEMDLHVDLPGPIDQATMKSLTMLQKKTVNETFPVANQENYQEEDEDMDMDMDMDDEEEAPVEEPKVIVPETMASVKIKTNYIPKAELLKHAKPSDQLQLCPVCNQMILSSELQEHMRIELLDPKWKEQRDRMLAKQGSTNYVQEGYDIGKHMEDFAKKRSDIFGKGEQPQEKEKINENVVQWDGHAASKSIAK</sequence>
<keyword evidence="5" id="KW-0508">mRNA splicing</keyword>
<protein>
    <submittedName>
        <fullName evidence="8">Surp module</fullName>
    </submittedName>
</protein>
<name>A0A4P9YMY6_ROZAC</name>
<evidence type="ECO:0000256" key="2">
    <source>
        <dbReference type="ARBA" id="ARBA00022664"/>
    </source>
</evidence>
<feature type="domain" description="SURP motif" evidence="7">
    <location>
        <begin position="21"/>
        <end position="63"/>
    </location>
</feature>
<keyword evidence="2" id="KW-0507">mRNA processing</keyword>
<dbReference type="InterPro" id="IPR000061">
    <property type="entry name" value="Surp"/>
</dbReference>
<evidence type="ECO:0000256" key="3">
    <source>
        <dbReference type="ARBA" id="ARBA00022728"/>
    </source>
</evidence>
<dbReference type="AlphaFoldDB" id="A0A4P9YMY6"/>
<dbReference type="InterPro" id="IPR022030">
    <property type="entry name" value="SF3A1_dom"/>
</dbReference>
<evidence type="ECO:0000256" key="5">
    <source>
        <dbReference type="ARBA" id="ARBA00023187"/>
    </source>
</evidence>
<evidence type="ECO:0000256" key="1">
    <source>
        <dbReference type="ARBA" id="ARBA00004123"/>
    </source>
</evidence>
<dbReference type="FunFam" id="1.10.10.790:FF:000001">
    <property type="entry name" value="Splicing factor 3a, subunit 1"/>
    <property type="match status" value="1"/>
</dbReference>
<dbReference type="FunFam" id="1.10.10.790:FF:000002">
    <property type="entry name" value="Splicing factor 3A subunit 1"/>
    <property type="match status" value="2"/>
</dbReference>
<feature type="domain" description="SURP motif" evidence="7">
    <location>
        <begin position="92"/>
        <end position="134"/>
    </location>
</feature>
<feature type="domain" description="SURP motif" evidence="7">
    <location>
        <begin position="188"/>
        <end position="230"/>
    </location>
</feature>
<dbReference type="SMART" id="SM00648">
    <property type="entry name" value="SWAP"/>
    <property type="match status" value="3"/>
</dbReference>
<dbReference type="Pfam" id="PF12230">
    <property type="entry name" value="PRP21_like_P"/>
    <property type="match status" value="1"/>
</dbReference>
<dbReference type="Gene3D" id="1.10.10.790">
    <property type="entry name" value="Surp module"/>
    <property type="match status" value="3"/>
</dbReference>
<proteinExistence type="predicted"/>
<dbReference type="PROSITE" id="PS50128">
    <property type="entry name" value="SURP"/>
    <property type="match status" value="3"/>
</dbReference>
<gene>
    <name evidence="8" type="ORF">ROZALSC1DRAFT_27474</name>
</gene>
<evidence type="ECO:0000256" key="4">
    <source>
        <dbReference type="ARBA" id="ARBA00022737"/>
    </source>
</evidence>
<dbReference type="Proteomes" id="UP000281549">
    <property type="component" value="Unassembled WGS sequence"/>
</dbReference>
<evidence type="ECO:0000313" key="9">
    <source>
        <dbReference type="Proteomes" id="UP000281549"/>
    </source>
</evidence>
<dbReference type="EMBL" id="ML004990">
    <property type="protein sequence ID" value="RKP21077.1"/>
    <property type="molecule type" value="Genomic_DNA"/>
</dbReference>
<keyword evidence="6" id="KW-0539">Nucleus</keyword>
<dbReference type="PANTHER" id="PTHR15316:SF1">
    <property type="entry name" value="SPLICING FACTOR 3A SUBUNIT 1"/>
    <property type="match status" value="1"/>
</dbReference>
<organism evidence="8 9">
    <name type="scientific">Rozella allomycis (strain CSF55)</name>
    <dbReference type="NCBI Taxonomy" id="988480"/>
    <lineage>
        <taxon>Eukaryota</taxon>
        <taxon>Fungi</taxon>
        <taxon>Fungi incertae sedis</taxon>
        <taxon>Cryptomycota</taxon>
        <taxon>Cryptomycota incertae sedis</taxon>
        <taxon>Rozella</taxon>
    </lineage>
</organism>
<dbReference type="SUPFAM" id="SSF109905">
    <property type="entry name" value="Surp module (SWAP domain)"/>
    <property type="match status" value="3"/>
</dbReference>
<dbReference type="GO" id="GO:0003723">
    <property type="term" value="F:RNA binding"/>
    <property type="evidence" value="ECO:0007669"/>
    <property type="project" value="InterPro"/>
</dbReference>
<evidence type="ECO:0000256" key="6">
    <source>
        <dbReference type="ARBA" id="ARBA00023242"/>
    </source>
</evidence>
<evidence type="ECO:0000259" key="7">
    <source>
        <dbReference type="PROSITE" id="PS50128"/>
    </source>
</evidence>
<dbReference type="GO" id="GO:0005686">
    <property type="term" value="C:U2 snRNP"/>
    <property type="evidence" value="ECO:0007669"/>
    <property type="project" value="TreeGrafter"/>
</dbReference>
<dbReference type="GO" id="GO:0000381">
    <property type="term" value="P:regulation of alternative mRNA splicing, via spliceosome"/>
    <property type="evidence" value="ECO:0007669"/>
    <property type="project" value="TreeGrafter"/>
</dbReference>
<dbReference type="InterPro" id="IPR035967">
    <property type="entry name" value="SWAP/Surp_sf"/>
</dbReference>
<feature type="non-terminal residue" evidence="8">
    <location>
        <position position="503"/>
    </location>
</feature>
<comment type="subcellular location">
    <subcellularLocation>
        <location evidence="1">Nucleus</location>
    </subcellularLocation>
</comment>
<dbReference type="InterPro" id="IPR045146">
    <property type="entry name" value="SF3A1"/>
</dbReference>
<dbReference type="GO" id="GO:0071004">
    <property type="term" value="C:U2-type prespliceosome"/>
    <property type="evidence" value="ECO:0007669"/>
    <property type="project" value="TreeGrafter"/>
</dbReference>
<keyword evidence="3" id="KW-0747">Spliceosome</keyword>
<dbReference type="PANTHER" id="PTHR15316">
    <property type="entry name" value="SPLICEOSOME ASSOCIATED PROTEIN 114/SWAP SPLICING FACTOR-RELATED"/>
    <property type="match status" value="1"/>
</dbReference>